<feature type="compositionally biased region" description="Basic and acidic residues" evidence="1">
    <location>
        <begin position="283"/>
        <end position="298"/>
    </location>
</feature>
<name>A0A2Z6QGN4_9GLOM</name>
<comment type="caution">
    <text evidence="2">The sequence shown here is derived from an EMBL/GenBank/DDBJ whole genome shotgun (WGS) entry which is preliminary data.</text>
</comment>
<dbReference type="SUPFAM" id="SSF56219">
    <property type="entry name" value="DNase I-like"/>
    <property type="match status" value="1"/>
</dbReference>
<feature type="region of interest" description="Disordered" evidence="1">
    <location>
        <begin position="269"/>
        <end position="311"/>
    </location>
</feature>
<keyword evidence="3" id="KW-1185">Reference proteome</keyword>
<sequence length="634" mass="74420">MDVNQKSAFQQVNEKSVIQPEIITISDDEDSFVLVPKLFTIYTESNNLPHVRKTDKAHEVLKLLQHYPGFKYAKPAYQHIRQENGKNKLINIIKAIFSNEDSYNKVLQERFHTKINEEDQDDPTIKRNICNNCGNSDHLYAGCNIKRHTNKHNNTTQRPKPEQKQPQRKNHTHINNTKSATSHSPNNKPQSQDTNQVGSNNQNNNLSDKQQKYLHSLVDNLVKTLEVQISQQFTELRNHINQFSSMINQFRKKQDERLKNITVSSISGSLIARSPTPSTSSPKNDKNEQNKRVRKDPAYNDSSSSEEEQIENMLHTQRTLVQKVDQTTSGLQGMIEEDNEEYPPTDNKEEEADVKTETNVNKNTLRILEHTVQDKFKLYFTIEEKKGTGIGFLVKKGFVVYVQQFQHFEGRIGFIDFYTKKKKICIIQAYINIQNKEKSQVKRLYKQIEHWTNQCLDSFVKDIIIIGDFNTKWNEYEFLDVPHWRYDIFNYFKKYFIKESTSVFCDDISDMYTYIPNNPSHSHNKIDYIWCNIDLMLSAMDSKPHDVQPVIKTDYRMITLDLFMYDVIINKNNTQKRQPPSKTIYCYDEMQKADGEWSWDKFNKYISDYLDDPNVKLTTNKIRGINSQKQLNQL</sequence>
<protein>
    <recommendedName>
        <fullName evidence="4">Endonuclease/exonuclease/phosphatase domain-containing protein</fullName>
    </recommendedName>
</protein>
<evidence type="ECO:0000256" key="1">
    <source>
        <dbReference type="SAM" id="MobiDB-lite"/>
    </source>
</evidence>
<gene>
    <name evidence="2" type="ORF">RclHR1_15360007</name>
</gene>
<dbReference type="AlphaFoldDB" id="A0A2Z6QGN4"/>
<feature type="region of interest" description="Disordered" evidence="1">
    <location>
        <begin position="149"/>
        <end position="206"/>
    </location>
</feature>
<accession>A0A2Z6QGN4</accession>
<feature type="compositionally biased region" description="Low complexity" evidence="1">
    <location>
        <begin position="195"/>
        <end position="206"/>
    </location>
</feature>
<reference evidence="2 3" key="1">
    <citation type="submission" date="2017-11" db="EMBL/GenBank/DDBJ databases">
        <title>The genome of Rhizophagus clarus HR1 reveals common genetic basis of auxotrophy among arbuscular mycorrhizal fungi.</title>
        <authorList>
            <person name="Kobayashi Y."/>
        </authorList>
    </citation>
    <scope>NUCLEOTIDE SEQUENCE [LARGE SCALE GENOMIC DNA]</scope>
    <source>
        <strain evidence="2 3">HR1</strain>
    </source>
</reference>
<feature type="compositionally biased region" description="Polar residues" evidence="1">
    <location>
        <begin position="173"/>
        <end position="194"/>
    </location>
</feature>
<evidence type="ECO:0008006" key="4">
    <source>
        <dbReference type="Google" id="ProtNLM"/>
    </source>
</evidence>
<dbReference type="STRING" id="94130.A0A2Z6QGN4"/>
<dbReference type="EMBL" id="BEXD01000598">
    <property type="protein sequence ID" value="GBB88765.1"/>
    <property type="molecule type" value="Genomic_DNA"/>
</dbReference>
<dbReference type="InterPro" id="IPR036691">
    <property type="entry name" value="Endo/exonu/phosph_ase_sf"/>
</dbReference>
<dbReference type="Proteomes" id="UP000247702">
    <property type="component" value="Unassembled WGS sequence"/>
</dbReference>
<evidence type="ECO:0000313" key="3">
    <source>
        <dbReference type="Proteomes" id="UP000247702"/>
    </source>
</evidence>
<proteinExistence type="predicted"/>
<organism evidence="2 3">
    <name type="scientific">Rhizophagus clarus</name>
    <dbReference type="NCBI Taxonomy" id="94130"/>
    <lineage>
        <taxon>Eukaryota</taxon>
        <taxon>Fungi</taxon>
        <taxon>Fungi incertae sedis</taxon>
        <taxon>Mucoromycota</taxon>
        <taxon>Glomeromycotina</taxon>
        <taxon>Glomeromycetes</taxon>
        <taxon>Glomerales</taxon>
        <taxon>Glomeraceae</taxon>
        <taxon>Rhizophagus</taxon>
    </lineage>
</organism>
<evidence type="ECO:0000313" key="2">
    <source>
        <dbReference type="EMBL" id="GBB88765.1"/>
    </source>
</evidence>